<dbReference type="InterPro" id="IPR015947">
    <property type="entry name" value="PUA-like_sf"/>
</dbReference>
<dbReference type="GO" id="GO:0005634">
    <property type="term" value="C:nucleus"/>
    <property type="evidence" value="ECO:0007669"/>
    <property type="project" value="UniProtKB-SubCell"/>
</dbReference>
<dbReference type="SUPFAM" id="SSF88697">
    <property type="entry name" value="PUA domain-like"/>
    <property type="match status" value="1"/>
</dbReference>
<dbReference type="PANTHER" id="PTHR14087:SF7">
    <property type="entry name" value="THYMOCYTE NUCLEAR PROTEIN 1"/>
    <property type="match status" value="1"/>
</dbReference>
<dbReference type="InterPro" id="IPR047197">
    <property type="entry name" value="THYN1-like_EVE"/>
</dbReference>
<dbReference type="FunFam" id="3.10.590.10:FF:000003">
    <property type="entry name" value="Thymocyte nuclear protein 1"/>
    <property type="match status" value="1"/>
</dbReference>
<gene>
    <name evidence="7" type="ORF">MBM_02990</name>
</gene>
<dbReference type="AlphaFoldDB" id="K1XD57"/>
<dbReference type="OrthoDB" id="41445at2759"/>
<dbReference type="InterPro" id="IPR052181">
    <property type="entry name" value="5hmC_binding"/>
</dbReference>
<feature type="compositionally biased region" description="Acidic residues" evidence="5">
    <location>
        <begin position="73"/>
        <end position="96"/>
    </location>
</feature>
<evidence type="ECO:0000313" key="8">
    <source>
        <dbReference type="Proteomes" id="UP000006753"/>
    </source>
</evidence>
<dbReference type="PANTHER" id="PTHR14087">
    <property type="entry name" value="THYMOCYTE NUCLEAR PROTEIN 1"/>
    <property type="match status" value="1"/>
</dbReference>
<evidence type="ECO:0000256" key="5">
    <source>
        <dbReference type="SAM" id="MobiDB-lite"/>
    </source>
</evidence>
<evidence type="ECO:0000256" key="2">
    <source>
        <dbReference type="ARBA" id="ARBA00014654"/>
    </source>
</evidence>
<dbReference type="HOGENOM" id="CLU_041799_0_1_1"/>
<feature type="region of interest" description="Disordered" evidence="5">
    <location>
        <begin position="1"/>
        <end position="140"/>
    </location>
</feature>
<feature type="compositionally biased region" description="Low complexity" evidence="5">
    <location>
        <begin position="44"/>
        <end position="57"/>
    </location>
</feature>
<protein>
    <recommendedName>
        <fullName evidence="2">Thymocyte nuclear protein 1</fullName>
    </recommendedName>
</protein>
<feature type="compositionally biased region" description="Basic and acidic residues" evidence="5">
    <location>
        <begin position="97"/>
        <end position="113"/>
    </location>
</feature>
<name>K1XD57_MARBU</name>
<keyword evidence="8" id="KW-1185">Reference proteome</keyword>
<sequence length="302" mass="33186">MPPKRKAEHLGAGEQVEEQRPRRSSRRALTREARAVEQQPSQPASGSGSASASASASAKKKARPPKKNVGVQAEEDEGGNEEGGKEDDEKEDDEKEDGEKKDGEKNDDAEKEAPSTTAKTSKAARKPETADPSPPSGRQYWLLKAEPESRMEKGKDIKFSIDDLAAKTEPEPWDARNNLRAMKKGDLAFFYHSSCKVPAIVGTMEIVAEHSPDLTAHDPSAPYYDASSQPSDPKWSVVHVAFRQKLTTPITLKELRAWHAEPGGALANMQMLKLARMSVSKVSEAEWEFLVGEMRKRGDVVI</sequence>
<proteinExistence type="predicted"/>
<reference evidence="7 8" key="1">
    <citation type="journal article" date="2012" name="BMC Genomics">
        <title>Sequencing the genome of Marssonina brunnea reveals fungus-poplar co-evolution.</title>
        <authorList>
            <person name="Zhu S."/>
            <person name="Cao Y.-Z."/>
            <person name="Jiang C."/>
            <person name="Tan B.-Y."/>
            <person name="Wang Z."/>
            <person name="Feng S."/>
            <person name="Zhang L."/>
            <person name="Su X.-H."/>
            <person name="Brejova B."/>
            <person name="Vinar T."/>
            <person name="Xu M."/>
            <person name="Wang M.-X."/>
            <person name="Zhang S.-G."/>
            <person name="Huang M.-R."/>
            <person name="Wu R."/>
            <person name="Zhou Y."/>
        </authorList>
    </citation>
    <scope>NUCLEOTIDE SEQUENCE [LARGE SCALE GENOMIC DNA]</scope>
    <source>
        <strain evidence="7 8">MB_m1</strain>
    </source>
</reference>
<organism evidence="7 8">
    <name type="scientific">Marssonina brunnea f. sp. multigermtubi (strain MB_m1)</name>
    <name type="common">Marssonina leaf spot fungus</name>
    <dbReference type="NCBI Taxonomy" id="1072389"/>
    <lineage>
        <taxon>Eukaryota</taxon>
        <taxon>Fungi</taxon>
        <taxon>Dikarya</taxon>
        <taxon>Ascomycota</taxon>
        <taxon>Pezizomycotina</taxon>
        <taxon>Leotiomycetes</taxon>
        <taxon>Helotiales</taxon>
        <taxon>Drepanopezizaceae</taxon>
        <taxon>Drepanopeziza</taxon>
    </lineage>
</organism>
<comment type="subcellular location">
    <subcellularLocation>
        <location evidence="1">Nucleus</location>
    </subcellularLocation>
</comment>
<dbReference type="CDD" id="cd21133">
    <property type="entry name" value="EVE"/>
    <property type="match status" value="1"/>
</dbReference>
<keyword evidence="3" id="KW-0597">Phosphoprotein</keyword>
<evidence type="ECO:0000256" key="1">
    <source>
        <dbReference type="ARBA" id="ARBA00004123"/>
    </source>
</evidence>
<evidence type="ECO:0000313" key="7">
    <source>
        <dbReference type="EMBL" id="EKD18748.1"/>
    </source>
</evidence>
<dbReference type="Gene3D" id="3.10.590.10">
    <property type="entry name" value="ph1033 like domains"/>
    <property type="match status" value="1"/>
</dbReference>
<dbReference type="KEGG" id="mbe:MBM_02990"/>
<dbReference type="Pfam" id="PF01878">
    <property type="entry name" value="EVE"/>
    <property type="match status" value="1"/>
</dbReference>
<evidence type="ECO:0000259" key="6">
    <source>
        <dbReference type="Pfam" id="PF01878"/>
    </source>
</evidence>
<accession>K1XD57</accession>
<evidence type="ECO:0000256" key="3">
    <source>
        <dbReference type="ARBA" id="ARBA00022553"/>
    </source>
</evidence>
<evidence type="ECO:0000256" key="4">
    <source>
        <dbReference type="ARBA" id="ARBA00023242"/>
    </source>
</evidence>
<dbReference type="InterPro" id="IPR002740">
    <property type="entry name" value="EVE_domain"/>
</dbReference>
<dbReference type="Proteomes" id="UP000006753">
    <property type="component" value="Unassembled WGS sequence"/>
</dbReference>
<dbReference type="InParanoid" id="K1XD57"/>
<dbReference type="eggNOG" id="KOG3383">
    <property type="taxonomic scope" value="Eukaryota"/>
</dbReference>
<dbReference type="OMA" id="ANMQMLK"/>
<keyword evidence="4" id="KW-0539">Nucleus</keyword>
<feature type="domain" description="EVE" evidence="6">
    <location>
        <begin position="139"/>
        <end position="291"/>
    </location>
</feature>
<dbReference type="STRING" id="1072389.K1XD57"/>
<dbReference type="EMBL" id="JH921432">
    <property type="protein sequence ID" value="EKD18748.1"/>
    <property type="molecule type" value="Genomic_DNA"/>
</dbReference>